<name>A0ABX7C1M3_9HYPH</name>
<evidence type="ECO:0000256" key="3">
    <source>
        <dbReference type="SAM" id="Phobius"/>
    </source>
</evidence>
<evidence type="ECO:0000259" key="4">
    <source>
        <dbReference type="PROSITE" id="PS50887"/>
    </source>
</evidence>
<evidence type="ECO:0000313" key="6">
    <source>
        <dbReference type="Proteomes" id="UP000595857"/>
    </source>
</evidence>
<dbReference type="InterPro" id="IPR050469">
    <property type="entry name" value="Diguanylate_Cyclase"/>
</dbReference>
<sequence length="390" mass="41365">MDNFAFLLPVTMALFGVTFLIVGATGQRVAFAWGLAFAFGAIGFTAPILPLPIKLQSLLANAVFLVSFFYYGEALLTHFRAPRLVTVRIVFALLVYAAIIVAVEGFESLPMELTIADLASAVLLGVPVCLVFWRAQTLAERALVAVATVVVVDIVARLFIFSVLVGLSPALADFAGSTYTFYMQASVGVLSVSFALAAMASVVDRMLAGYRDAAERDPLTGLLNRRGFDVAAALLSPADRQRGVVMTCDIDHFKTVNDSFGHAAGDAVLSGLADLLVSRMPAGSLVARFGGEEFVVLLRDVPLASSGALAQSIRADFSARDWRPAGVDRQITLCIGLAGVNPEDASLHDALARADRALYSAKANGRNRVMIDAGESYVASLRVVPATSAR</sequence>
<comment type="catalytic activity">
    <reaction evidence="2">
        <text>2 GTP = 3',3'-c-di-GMP + 2 diphosphate</text>
        <dbReference type="Rhea" id="RHEA:24898"/>
        <dbReference type="ChEBI" id="CHEBI:33019"/>
        <dbReference type="ChEBI" id="CHEBI:37565"/>
        <dbReference type="ChEBI" id="CHEBI:58805"/>
        <dbReference type="EC" id="2.7.7.65"/>
    </reaction>
</comment>
<dbReference type="RefSeq" id="WP_201630055.1">
    <property type="nucleotide sequence ID" value="NZ_CP068046.1"/>
</dbReference>
<dbReference type="Pfam" id="PF00990">
    <property type="entry name" value="GGDEF"/>
    <property type="match status" value="1"/>
</dbReference>
<dbReference type="InterPro" id="IPR043128">
    <property type="entry name" value="Rev_trsase/Diguanyl_cyclase"/>
</dbReference>
<dbReference type="PANTHER" id="PTHR45138">
    <property type="entry name" value="REGULATORY COMPONENTS OF SENSORY TRANSDUCTION SYSTEM"/>
    <property type="match status" value="1"/>
</dbReference>
<feature type="transmembrane region" description="Helical" evidence="3">
    <location>
        <begin position="179"/>
        <end position="203"/>
    </location>
</feature>
<feature type="transmembrane region" description="Helical" evidence="3">
    <location>
        <begin position="142"/>
        <end position="167"/>
    </location>
</feature>
<proteinExistence type="predicted"/>
<dbReference type="Gene3D" id="3.30.70.270">
    <property type="match status" value="1"/>
</dbReference>
<reference evidence="5 6" key="1">
    <citation type="submission" date="2021-01" db="EMBL/GenBank/DDBJ databases">
        <title>Genome seq and assembly of Devosia sp. LEGU1.</title>
        <authorList>
            <person name="Chhetri G."/>
        </authorList>
    </citation>
    <scope>NUCLEOTIDE SEQUENCE [LARGE SCALE GENOMIC DNA]</scope>
    <source>
        <strain evidence="5 6">LEGU1</strain>
    </source>
</reference>
<dbReference type="SUPFAM" id="SSF55073">
    <property type="entry name" value="Nucleotide cyclase"/>
    <property type="match status" value="1"/>
</dbReference>
<feature type="transmembrane region" description="Helical" evidence="3">
    <location>
        <begin position="6"/>
        <end position="23"/>
    </location>
</feature>
<dbReference type="PANTHER" id="PTHR45138:SF9">
    <property type="entry name" value="DIGUANYLATE CYCLASE DGCM-RELATED"/>
    <property type="match status" value="1"/>
</dbReference>
<dbReference type="PROSITE" id="PS50887">
    <property type="entry name" value="GGDEF"/>
    <property type="match status" value="1"/>
</dbReference>
<gene>
    <name evidence="5" type="ORF">JI748_10035</name>
</gene>
<dbReference type="Proteomes" id="UP000595857">
    <property type="component" value="Chromosome"/>
</dbReference>
<feature type="transmembrane region" description="Helical" evidence="3">
    <location>
        <begin position="84"/>
        <end position="103"/>
    </location>
</feature>
<feature type="domain" description="GGDEF" evidence="4">
    <location>
        <begin position="241"/>
        <end position="374"/>
    </location>
</feature>
<dbReference type="InterPro" id="IPR000160">
    <property type="entry name" value="GGDEF_dom"/>
</dbReference>
<evidence type="ECO:0000256" key="2">
    <source>
        <dbReference type="ARBA" id="ARBA00034247"/>
    </source>
</evidence>
<keyword evidence="3" id="KW-1133">Transmembrane helix</keyword>
<evidence type="ECO:0000256" key="1">
    <source>
        <dbReference type="ARBA" id="ARBA00012528"/>
    </source>
</evidence>
<dbReference type="NCBIfam" id="TIGR00254">
    <property type="entry name" value="GGDEF"/>
    <property type="match status" value="1"/>
</dbReference>
<dbReference type="EMBL" id="CP068046">
    <property type="protein sequence ID" value="QQR38131.1"/>
    <property type="molecule type" value="Genomic_DNA"/>
</dbReference>
<keyword evidence="6" id="KW-1185">Reference proteome</keyword>
<organism evidence="5 6">
    <name type="scientific">Devosia rhizoryzae</name>
    <dbReference type="NCBI Taxonomy" id="2774137"/>
    <lineage>
        <taxon>Bacteria</taxon>
        <taxon>Pseudomonadati</taxon>
        <taxon>Pseudomonadota</taxon>
        <taxon>Alphaproteobacteria</taxon>
        <taxon>Hyphomicrobiales</taxon>
        <taxon>Devosiaceae</taxon>
        <taxon>Devosia</taxon>
    </lineage>
</organism>
<dbReference type="SMART" id="SM00267">
    <property type="entry name" value="GGDEF"/>
    <property type="match status" value="1"/>
</dbReference>
<keyword evidence="3" id="KW-0472">Membrane</keyword>
<dbReference type="CDD" id="cd01949">
    <property type="entry name" value="GGDEF"/>
    <property type="match status" value="1"/>
</dbReference>
<dbReference type="EC" id="2.7.7.65" evidence="1"/>
<keyword evidence="3" id="KW-0812">Transmembrane</keyword>
<evidence type="ECO:0000313" key="5">
    <source>
        <dbReference type="EMBL" id="QQR38131.1"/>
    </source>
</evidence>
<feature type="transmembrane region" description="Helical" evidence="3">
    <location>
        <begin position="55"/>
        <end position="72"/>
    </location>
</feature>
<accession>A0ABX7C1M3</accession>
<dbReference type="InterPro" id="IPR029787">
    <property type="entry name" value="Nucleotide_cyclase"/>
</dbReference>
<feature type="transmembrane region" description="Helical" evidence="3">
    <location>
        <begin position="115"/>
        <end position="135"/>
    </location>
</feature>
<feature type="transmembrane region" description="Helical" evidence="3">
    <location>
        <begin position="30"/>
        <end position="49"/>
    </location>
</feature>
<protein>
    <recommendedName>
        <fullName evidence="1">diguanylate cyclase</fullName>
        <ecNumber evidence="1">2.7.7.65</ecNumber>
    </recommendedName>
</protein>